<dbReference type="GO" id="GO:0042026">
    <property type="term" value="P:protein refolding"/>
    <property type="evidence" value="ECO:0007669"/>
    <property type="project" value="TreeGrafter"/>
</dbReference>
<dbReference type="Pfam" id="PF00011">
    <property type="entry name" value="HSP20"/>
    <property type="match status" value="1"/>
</dbReference>
<evidence type="ECO:0000259" key="5">
    <source>
        <dbReference type="PROSITE" id="PS01031"/>
    </source>
</evidence>
<sequence length="146" mass="17009">MSLWSRPSTIFNRFFEDCRNDFREMDKWFLNPLGRALDYEFSDRFSKELVDDESKFAVSLDVSKFKPECLKVNIDGRLLTIEGKEEIKEENNYSMRSFVRQFLLPKDVNLDSVRSSLTDNGHLSIEAPKFTKPSESAGRSIPIEKV</sequence>
<dbReference type="PANTHER" id="PTHR45640:SF32">
    <property type="entry name" value="STRESS-INDUCED PROTEIN 1"/>
    <property type="match status" value="1"/>
</dbReference>
<dbReference type="Proteomes" id="UP000053766">
    <property type="component" value="Unassembled WGS sequence"/>
</dbReference>
<reference evidence="7" key="2">
    <citation type="journal article" date="2016" name="Sci. Rep.">
        <title>Dictyocaulus viviparus genome, variome and transcriptome elucidate lungworm biology and support future intervention.</title>
        <authorList>
            <person name="McNulty S.N."/>
            <person name="Strube C."/>
            <person name="Rosa B.A."/>
            <person name="Martin J.C."/>
            <person name="Tyagi R."/>
            <person name="Choi Y.J."/>
            <person name="Wang Q."/>
            <person name="Hallsworth Pepin K."/>
            <person name="Zhang X."/>
            <person name="Ozersky P."/>
            <person name="Wilson R.K."/>
            <person name="Sternberg P.W."/>
            <person name="Gasser R.B."/>
            <person name="Mitreva M."/>
        </authorList>
    </citation>
    <scope>NUCLEOTIDE SEQUENCE [LARGE SCALE GENOMIC DNA]</scope>
    <source>
        <strain evidence="7">HannoverDv2000</strain>
    </source>
</reference>
<dbReference type="PIRSF" id="PIRSF036514">
    <property type="entry name" value="Sm_HSP_B1"/>
    <property type="match status" value="1"/>
</dbReference>
<proteinExistence type="inferred from homology"/>
<dbReference type="GO" id="GO:0005737">
    <property type="term" value="C:cytoplasm"/>
    <property type="evidence" value="ECO:0007669"/>
    <property type="project" value="TreeGrafter"/>
</dbReference>
<comment type="similarity">
    <text evidence="1 3 4">Belongs to the small heat shock protein (HSP20) family.</text>
</comment>
<dbReference type="CDD" id="cd06526">
    <property type="entry name" value="metazoan_ACD"/>
    <property type="match status" value="1"/>
</dbReference>
<reference evidence="6 7" key="1">
    <citation type="submission" date="2013-11" db="EMBL/GenBank/DDBJ databases">
        <title>Draft genome of the bovine lungworm Dictyocaulus viviparus.</title>
        <authorList>
            <person name="Mitreva M."/>
        </authorList>
    </citation>
    <scope>NUCLEOTIDE SEQUENCE [LARGE SCALE GENOMIC DNA]</scope>
    <source>
        <strain evidence="6 7">HannoverDv2000</strain>
    </source>
</reference>
<dbReference type="PROSITE" id="PS01031">
    <property type="entry name" value="SHSP"/>
    <property type="match status" value="1"/>
</dbReference>
<gene>
    <name evidence="6" type="ORF">DICVIV_05589</name>
</gene>
<evidence type="ECO:0000256" key="2">
    <source>
        <dbReference type="PIRSR" id="PIRSR036514-1"/>
    </source>
</evidence>
<dbReference type="GO" id="GO:0046872">
    <property type="term" value="F:metal ion binding"/>
    <property type="evidence" value="ECO:0007669"/>
    <property type="project" value="UniProtKB-KW"/>
</dbReference>
<name>A0A0D8XUR3_DICVI</name>
<feature type="binding site" evidence="2">
    <location>
        <position position="86"/>
    </location>
    <ligand>
        <name>Zn(2+)</name>
        <dbReference type="ChEBI" id="CHEBI:29105"/>
        <label>1</label>
    </ligand>
</feature>
<dbReference type="GO" id="GO:0036498">
    <property type="term" value="P:IRE1-mediated unfolded protein response"/>
    <property type="evidence" value="ECO:0007669"/>
    <property type="project" value="TreeGrafter"/>
</dbReference>
<keyword evidence="7" id="KW-1185">Reference proteome</keyword>
<keyword evidence="2" id="KW-0862">Zinc</keyword>
<dbReference type="GO" id="GO:0005634">
    <property type="term" value="C:nucleus"/>
    <property type="evidence" value="ECO:0007669"/>
    <property type="project" value="TreeGrafter"/>
</dbReference>
<evidence type="ECO:0000256" key="3">
    <source>
        <dbReference type="PROSITE-ProRule" id="PRU00285"/>
    </source>
</evidence>
<dbReference type="InterPro" id="IPR055269">
    <property type="entry name" value="Alpha-crystallin/HSP_16"/>
</dbReference>
<dbReference type="InterPro" id="IPR001436">
    <property type="entry name" value="Alpha-crystallin/sHSP_animal"/>
</dbReference>
<dbReference type="PRINTS" id="PR00299">
    <property type="entry name" value="ACRYSTALLIN"/>
</dbReference>
<dbReference type="InterPro" id="IPR002068">
    <property type="entry name" value="A-crystallin/Hsp20_dom"/>
</dbReference>
<dbReference type="STRING" id="29172.A0A0D8XUR3"/>
<dbReference type="PANTHER" id="PTHR45640">
    <property type="entry name" value="HEAT SHOCK PROTEIN HSP-12.2-RELATED"/>
    <property type="match status" value="1"/>
</dbReference>
<dbReference type="SUPFAM" id="SSF49764">
    <property type="entry name" value="HSP20-like chaperones"/>
    <property type="match status" value="1"/>
</dbReference>
<dbReference type="Gene3D" id="2.60.40.790">
    <property type="match status" value="1"/>
</dbReference>
<evidence type="ECO:0000256" key="4">
    <source>
        <dbReference type="RuleBase" id="RU003616"/>
    </source>
</evidence>
<accession>A0A0D8XUR3</accession>
<dbReference type="AlphaFoldDB" id="A0A0D8XUR3"/>
<dbReference type="EMBL" id="KN716271">
    <property type="protein sequence ID" value="KJH48348.1"/>
    <property type="molecule type" value="Genomic_DNA"/>
</dbReference>
<dbReference type="OrthoDB" id="1431247at2759"/>
<evidence type="ECO:0000313" key="6">
    <source>
        <dbReference type="EMBL" id="KJH48348.1"/>
    </source>
</evidence>
<dbReference type="GO" id="GO:0009408">
    <property type="term" value="P:response to heat"/>
    <property type="evidence" value="ECO:0007669"/>
    <property type="project" value="TreeGrafter"/>
</dbReference>
<evidence type="ECO:0000313" key="7">
    <source>
        <dbReference type="Proteomes" id="UP000053766"/>
    </source>
</evidence>
<dbReference type="InterPro" id="IPR008978">
    <property type="entry name" value="HSP20-like_chaperone"/>
</dbReference>
<organism evidence="6 7">
    <name type="scientific">Dictyocaulus viviparus</name>
    <name type="common">Bovine lungworm</name>
    <dbReference type="NCBI Taxonomy" id="29172"/>
    <lineage>
        <taxon>Eukaryota</taxon>
        <taxon>Metazoa</taxon>
        <taxon>Ecdysozoa</taxon>
        <taxon>Nematoda</taxon>
        <taxon>Chromadorea</taxon>
        <taxon>Rhabditida</taxon>
        <taxon>Rhabditina</taxon>
        <taxon>Rhabditomorpha</taxon>
        <taxon>Strongyloidea</taxon>
        <taxon>Metastrongylidae</taxon>
        <taxon>Dictyocaulus</taxon>
    </lineage>
</organism>
<keyword evidence="2" id="KW-0479">Metal-binding</keyword>
<dbReference type="GO" id="GO:0051082">
    <property type="term" value="F:unfolded protein binding"/>
    <property type="evidence" value="ECO:0007669"/>
    <property type="project" value="TreeGrafter"/>
</dbReference>
<protein>
    <submittedName>
        <fullName evidence="6">Hsp20/alpha crystallin family protein</fullName>
    </submittedName>
</protein>
<evidence type="ECO:0000256" key="1">
    <source>
        <dbReference type="PIRNR" id="PIRNR036514"/>
    </source>
</evidence>
<feature type="domain" description="SHSP" evidence="5">
    <location>
        <begin position="36"/>
        <end position="146"/>
    </location>
</feature>